<evidence type="ECO:0000313" key="3">
    <source>
        <dbReference type="EMBL" id="MDV2481700.1"/>
    </source>
</evidence>
<keyword evidence="4" id="KW-1185">Reference proteome</keyword>
<comment type="caution">
    <text evidence="3">The sequence shown here is derived from an EMBL/GenBank/DDBJ whole genome shotgun (WGS) entry which is preliminary data.</text>
</comment>
<reference evidence="3 4" key="1">
    <citation type="submission" date="2019-10" db="EMBL/GenBank/DDBJ databases">
        <title>Isolation and characterization of Methanoculleus sp. Wushi-C6 from a hot spring well.</title>
        <authorList>
            <person name="Chen S.-C."/>
            <person name="Lan Z.-H."/>
            <person name="You Y.-T."/>
            <person name="Lai M.-C."/>
        </authorList>
    </citation>
    <scope>NUCLEOTIDE SEQUENCE [LARGE SCALE GENOMIC DNA]</scope>
    <source>
        <strain evidence="3 4">Wushi-C6</strain>
    </source>
</reference>
<organism evidence="3 4">
    <name type="scientific">Methanoculleus caldifontis</name>
    <dbReference type="NCBI Taxonomy" id="2651577"/>
    <lineage>
        <taxon>Archaea</taxon>
        <taxon>Methanobacteriati</taxon>
        <taxon>Methanobacteriota</taxon>
        <taxon>Stenosarchaea group</taxon>
        <taxon>Methanomicrobia</taxon>
        <taxon>Methanomicrobiales</taxon>
        <taxon>Methanomicrobiaceae</taxon>
        <taxon>Methanoculleus</taxon>
    </lineage>
</organism>
<dbReference type="RefSeq" id="WP_317064723.1">
    <property type="nucleotide sequence ID" value="NZ_WBKO01000001.1"/>
</dbReference>
<dbReference type="EMBL" id="WBKO01000001">
    <property type="protein sequence ID" value="MDV2481700.1"/>
    <property type="molecule type" value="Genomic_DNA"/>
</dbReference>
<keyword evidence="2" id="KW-1133">Transmembrane helix</keyword>
<feature type="transmembrane region" description="Helical" evidence="2">
    <location>
        <begin position="335"/>
        <end position="355"/>
    </location>
</feature>
<proteinExistence type="predicted"/>
<evidence type="ECO:0000256" key="2">
    <source>
        <dbReference type="SAM" id="Phobius"/>
    </source>
</evidence>
<evidence type="ECO:0000256" key="1">
    <source>
        <dbReference type="SAM" id="Coils"/>
    </source>
</evidence>
<keyword evidence="2" id="KW-0472">Membrane</keyword>
<evidence type="ECO:0000313" key="4">
    <source>
        <dbReference type="Proteomes" id="UP001281203"/>
    </source>
</evidence>
<name>A0ABU3X1Q2_9EURY</name>
<gene>
    <name evidence="3" type="ORF">F8E02_06710</name>
</gene>
<dbReference type="Proteomes" id="UP001281203">
    <property type="component" value="Unassembled WGS sequence"/>
</dbReference>
<protein>
    <submittedName>
        <fullName evidence="3">Uncharacterized protein</fullName>
    </submittedName>
</protein>
<feature type="coiled-coil region" evidence="1">
    <location>
        <begin position="159"/>
        <end position="186"/>
    </location>
</feature>
<sequence>MKASISRLAVLLLALVCIVQAASAAAGFEVKTETINPASGNLEPGQQVTVRYVLTYELATINNANDETFEFSTGLSNPSWDFTIYRDGVTIPIPKRSGYYPVLTEYEFNYGDAETQLDVQLRGTVPSGASSKIEVVKIQQKQGDTVRDTHSVVRDVVSKAQVEGSLSTQQNNLKALKADLDAKAAQGVDTAAAQAKYEAANQALVSAASASPSQAASYLTTASKAMDESKVLLDKAWTQKEVANAAEKIESLDGMITNFVENRSMGSDPQVVAIMTKRESAVQFYSQAKDALNANNNSLARSKAADATNKANEALTDANRLQEKISQGFSLSGDFLLYIGVGIVLVLVIVGVVIYRRKTGWDELG</sequence>
<accession>A0ABU3X1Q2</accession>
<keyword evidence="1" id="KW-0175">Coiled coil</keyword>
<keyword evidence="2" id="KW-0812">Transmembrane</keyword>